<proteinExistence type="predicted"/>
<keyword evidence="3" id="KW-1185">Reference proteome</keyword>
<gene>
    <name evidence="2" type="ORF">RFM27_22345</name>
</gene>
<dbReference type="Gene3D" id="3.40.50.300">
    <property type="entry name" value="P-loop containing nucleotide triphosphate hydrolases"/>
    <property type="match status" value="1"/>
</dbReference>
<dbReference type="Pfam" id="PF13555">
    <property type="entry name" value="AAA_29"/>
    <property type="match status" value="1"/>
</dbReference>
<dbReference type="PANTHER" id="PTHR32182:SF0">
    <property type="entry name" value="DNA REPLICATION AND REPAIR PROTEIN RECF"/>
    <property type="match status" value="1"/>
</dbReference>
<organism evidence="2 3">
    <name type="scientific">Mesorhizobium dulcispinae</name>
    <dbReference type="NCBI Taxonomy" id="3072316"/>
    <lineage>
        <taxon>Bacteria</taxon>
        <taxon>Pseudomonadati</taxon>
        <taxon>Pseudomonadota</taxon>
        <taxon>Alphaproteobacteria</taxon>
        <taxon>Hyphomicrobiales</taxon>
        <taxon>Phyllobacteriaceae</taxon>
        <taxon>Mesorhizobium</taxon>
    </lineage>
</organism>
<evidence type="ECO:0000313" key="2">
    <source>
        <dbReference type="EMBL" id="MDX8474833.1"/>
    </source>
</evidence>
<dbReference type="InterPro" id="IPR027417">
    <property type="entry name" value="P-loop_NTPase"/>
</dbReference>
<keyword evidence="1" id="KW-0175">Coiled coil</keyword>
<reference evidence="2 3" key="1">
    <citation type="submission" date="2023-08" db="EMBL/GenBank/DDBJ databases">
        <title>Implementing the SeqCode for naming new Mesorhizobium species isolated from Vachellia karroo root nodules.</title>
        <authorList>
            <person name="Van Lill M."/>
        </authorList>
    </citation>
    <scope>NUCLEOTIDE SEQUENCE [LARGE SCALE GENOMIC DNA]</scope>
    <source>
        <strain evidence="2 3">VK23A</strain>
    </source>
</reference>
<protein>
    <submittedName>
        <fullName evidence="2">SbcC/MukB-like Walker B domain-containing protein</fullName>
    </submittedName>
</protein>
<evidence type="ECO:0000313" key="3">
    <source>
        <dbReference type="Proteomes" id="UP001271780"/>
    </source>
</evidence>
<comment type="caution">
    <text evidence="2">The sequence shown here is derived from an EMBL/GenBank/DDBJ whole genome shotgun (WGS) entry which is preliminary data.</text>
</comment>
<dbReference type="Proteomes" id="UP001271780">
    <property type="component" value="Unassembled WGS sequence"/>
</dbReference>
<feature type="coiled-coil region" evidence="1">
    <location>
        <begin position="238"/>
        <end position="346"/>
    </location>
</feature>
<accession>A0ABU4XLE5</accession>
<sequence length="1154" mass="129865">MMELVHLTLVNWHSFTVEDIPVGGHVGFLGENASGKSTILDMIQVVLTGASGRYMNLNPVAGESRRRSGPRRTVQGYCLGARGEGDFRREACLTYVAISFRDADGVKPDLTIGLAMEARKTQPAETVLGRFVVRGKVLTTADFLREREGRQEFAQWEDVRQALERECGGGFVNHRDSATDHIREYMRDLVPRSAPTSGNAAALAKAIVNGMTLNQGLSATDFVRNYILEESPMRIGELRESLKTYRQVNQTIKNMRERAKRLKVVKARAEDFRNSLNEHVEEDWISRKARYLAASAAMRALEEEVKEAEASLLAESEEINDLNSSITEATQDVHRIIKQIEAIKAKVGIDDLTKMAESHSFSAADCLKRVSERVKHMQRIAAAAEALGKGDVSSRELAAHASAVAEAVKRGNTEATTVIEQAFLASLPVIAERIGRARSEAEAAWHTKNEEVDKLSRSIEAAASGSRDSHLGDHTRELMRLLRMAGMVPRALCDIIDLTDKDWGQAAEGLLGRDREAIFVDRDHIHMATTILRENRRDLRQASLVSLNKLERYKDPVESGWFPSLFRSDDKDAVAFLQRRYGNVRLARTMEEFNQPGRALMADGLYDDGLLRGTRLEEADRLKIGRAAQEQLFLEQKRRLEVLQEEIETLSQRRRILSEVDRSAAFVASPADSETVARLLERAQAQERLAGEARSRLEAVDQGDLKRLYELEEKKKVQQAYVQARNVELNSIQKRQGAYQKQAETARKTLTGLTNQEGSRHSRNLARRMFQHNWRLTAPLPANRRYRERIAGKQIPTDPSARYEALAAIHRAIGQRAEDRSKQAKDRMMEADRNVRAAMRSYFDIAPISSEVGAESDILKDILPWVEATLRDIEENELTRHEALAAEASERVSSIFRGEFVNSLHSRISKLKRDIDSLNYSLRNHTFHGERYSFSRTQVAQFAPILKAVEIYVTSEDALDLLFKGEIPDGSPHKPVLDEVKRILEDPDTDFDSFEDYRSFFVFEIHMENLDTGHKTRWETRRGTGSGAEQQVPLYVAIGASLASVYGTAEGRSGSQLGMALAVFDEAFAKLDGKNQRQMMSFYESLGLQVIVAAPPERRPSLLGYMHAIVEVDNIGNGQSETTVVQVKEKARKELQRINPELMDEEALRRMAAE</sequence>
<dbReference type="RefSeq" id="WP_320249880.1">
    <property type="nucleotide sequence ID" value="NZ_JAVIIX010000014.1"/>
</dbReference>
<evidence type="ECO:0000256" key="1">
    <source>
        <dbReference type="SAM" id="Coils"/>
    </source>
</evidence>
<name>A0ABU4XLE5_9HYPH</name>
<dbReference type="PANTHER" id="PTHR32182">
    <property type="entry name" value="DNA REPLICATION AND REPAIR PROTEIN RECF"/>
    <property type="match status" value="1"/>
</dbReference>
<dbReference type="Pfam" id="PF13558">
    <property type="entry name" value="SbcC_Walker_B"/>
    <property type="match status" value="1"/>
</dbReference>
<feature type="coiled-coil region" evidence="1">
    <location>
        <begin position="626"/>
        <end position="660"/>
    </location>
</feature>
<dbReference type="EMBL" id="JAVIIZ010000015">
    <property type="protein sequence ID" value="MDX8474833.1"/>
    <property type="molecule type" value="Genomic_DNA"/>
</dbReference>
<dbReference type="SUPFAM" id="SSF52540">
    <property type="entry name" value="P-loop containing nucleoside triphosphate hydrolases"/>
    <property type="match status" value="2"/>
</dbReference>